<comment type="caution">
    <text evidence="1">The sequence shown here is derived from an EMBL/GenBank/DDBJ whole genome shotgun (WGS) entry which is preliminary data.</text>
</comment>
<proteinExistence type="predicted"/>
<dbReference type="Proteomes" id="UP000238350">
    <property type="component" value="Unassembled WGS sequence"/>
</dbReference>
<dbReference type="RefSeq" id="XP_024663439.1">
    <property type="nucleotide sequence ID" value="XM_024807671.1"/>
</dbReference>
<sequence>MRHEDREHVEQATGVFDPELVSFVKRAQKSSPHLEDLLESPQSACMLLKGLQALLWQDGYGGTEETSRLACNMVRDVLYALHPAFLAMATSVAVASEGEELVRLRLLVPMMENLFDKCLEYADFFEHEFEYLRVVQVPGILLEYTLFSRPEVDPDVSSFGDIGDPCDKINFVQQMFYGFLDMIENYADIHQQVAALYAKISWSPPNEETA</sequence>
<protein>
    <submittedName>
        <fullName evidence="1">Uncharacterized protein</fullName>
    </submittedName>
</protein>
<accession>A0A2T0FES1</accession>
<evidence type="ECO:0000313" key="2">
    <source>
        <dbReference type="Proteomes" id="UP000238350"/>
    </source>
</evidence>
<dbReference type="GeneID" id="36514862"/>
<keyword evidence="2" id="KW-1185">Reference proteome</keyword>
<dbReference type="AlphaFoldDB" id="A0A2T0FES1"/>
<name>A0A2T0FES1_9ASCO</name>
<organism evidence="1 2">
    <name type="scientific">Wickerhamiella sorbophila</name>
    <dbReference type="NCBI Taxonomy" id="45607"/>
    <lineage>
        <taxon>Eukaryota</taxon>
        <taxon>Fungi</taxon>
        <taxon>Dikarya</taxon>
        <taxon>Ascomycota</taxon>
        <taxon>Saccharomycotina</taxon>
        <taxon>Dipodascomycetes</taxon>
        <taxon>Dipodascales</taxon>
        <taxon>Trichomonascaceae</taxon>
        <taxon>Wickerhamiella</taxon>
    </lineage>
</organism>
<evidence type="ECO:0000313" key="1">
    <source>
        <dbReference type="EMBL" id="PRT53493.1"/>
    </source>
</evidence>
<dbReference type="EMBL" id="NDIQ01000001">
    <property type="protein sequence ID" value="PRT53493.1"/>
    <property type="molecule type" value="Genomic_DNA"/>
</dbReference>
<gene>
    <name evidence="1" type="ORF">B9G98_01113</name>
</gene>
<reference evidence="1 2" key="1">
    <citation type="submission" date="2017-04" db="EMBL/GenBank/DDBJ databases">
        <title>Genome sequencing of [Candida] sorbophila.</title>
        <authorList>
            <person name="Ahn J.O."/>
        </authorList>
    </citation>
    <scope>NUCLEOTIDE SEQUENCE [LARGE SCALE GENOMIC DNA]</scope>
    <source>
        <strain evidence="1 2">DS02</strain>
    </source>
</reference>